<keyword evidence="4" id="KW-0378">Hydrolase</keyword>
<comment type="subunit">
    <text evidence="7">Dimer of alpha and beta chains. A typical microtubule is a hollow water-filled tube with an outer diameter of 25 nm and an inner diameter of 15 nM. Alpha-beta heterodimers associate head-to-tail to form protofilaments running lengthwise along the microtubule wall with the beta-tubulin subunit facing the microtubule plus end conferring a structural polarity. Microtubules usually have 13 protofilaments but different protofilament numbers can be found in some organisms and specialized cells.</text>
</comment>
<dbReference type="EMBL" id="JARBHB010000010">
    <property type="protein sequence ID" value="KAJ8873490.1"/>
    <property type="molecule type" value="Genomic_DNA"/>
</dbReference>
<dbReference type="InterPro" id="IPR036525">
    <property type="entry name" value="Tubulin/FtsZ_GTPase_sf"/>
</dbReference>
<comment type="catalytic activity">
    <reaction evidence="6">
        <text>GTP + H2O = GDP + phosphate + H(+)</text>
        <dbReference type="Rhea" id="RHEA:19669"/>
        <dbReference type="ChEBI" id="CHEBI:15377"/>
        <dbReference type="ChEBI" id="CHEBI:15378"/>
        <dbReference type="ChEBI" id="CHEBI:37565"/>
        <dbReference type="ChEBI" id="CHEBI:43474"/>
        <dbReference type="ChEBI" id="CHEBI:58189"/>
    </reaction>
    <physiologicalReaction direction="left-to-right" evidence="6">
        <dbReference type="Rhea" id="RHEA:19670"/>
    </physiologicalReaction>
</comment>
<evidence type="ECO:0000256" key="1">
    <source>
        <dbReference type="ARBA" id="ARBA00009636"/>
    </source>
</evidence>
<dbReference type="CDD" id="cd02186">
    <property type="entry name" value="alpha_tubulin"/>
    <property type="match status" value="1"/>
</dbReference>
<proteinExistence type="inferred from homology"/>
<gene>
    <name evidence="10" type="ORF">PR048_024308</name>
</gene>
<dbReference type="SMART" id="SM00865">
    <property type="entry name" value="Tubulin_C"/>
    <property type="match status" value="1"/>
</dbReference>
<dbReference type="InterPro" id="IPR017975">
    <property type="entry name" value="Tubulin_CS"/>
</dbReference>
<keyword evidence="5 7" id="KW-0342">GTP-binding</keyword>
<dbReference type="PRINTS" id="PR01162">
    <property type="entry name" value="ALPHATUBULIN"/>
</dbReference>
<evidence type="ECO:0000259" key="9">
    <source>
        <dbReference type="SMART" id="SM00865"/>
    </source>
</evidence>
<evidence type="ECO:0000313" key="10">
    <source>
        <dbReference type="EMBL" id="KAJ8873490.1"/>
    </source>
</evidence>
<dbReference type="InterPro" id="IPR037103">
    <property type="entry name" value="Tubulin/FtsZ-like_C"/>
</dbReference>
<evidence type="ECO:0000313" key="11">
    <source>
        <dbReference type="Proteomes" id="UP001159363"/>
    </source>
</evidence>
<keyword evidence="11" id="KW-1185">Reference proteome</keyword>
<organism evidence="10 11">
    <name type="scientific">Dryococelus australis</name>
    <dbReference type="NCBI Taxonomy" id="614101"/>
    <lineage>
        <taxon>Eukaryota</taxon>
        <taxon>Metazoa</taxon>
        <taxon>Ecdysozoa</taxon>
        <taxon>Arthropoda</taxon>
        <taxon>Hexapoda</taxon>
        <taxon>Insecta</taxon>
        <taxon>Pterygota</taxon>
        <taxon>Neoptera</taxon>
        <taxon>Polyneoptera</taxon>
        <taxon>Phasmatodea</taxon>
        <taxon>Verophasmatodea</taxon>
        <taxon>Anareolatae</taxon>
        <taxon>Phasmatidae</taxon>
        <taxon>Eurycanthinae</taxon>
        <taxon>Dryococelus</taxon>
    </lineage>
</organism>
<dbReference type="SMART" id="SM00864">
    <property type="entry name" value="Tubulin"/>
    <property type="match status" value="1"/>
</dbReference>
<keyword evidence="2 7" id="KW-0493">Microtubule</keyword>
<evidence type="ECO:0000256" key="4">
    <source>
        <dbReference type="ARBA" id="ARBA00022801"/>
    </source>
</evidence>
<evidence type="ECO:0000256" key="2">
    <source>
        <dbReference type="ARBA" id="ARBA00022701"/>
    </source>
</evidence>
<dbReference type="SUPFAM" id="SSF52490">
    <property type="entry name" value="Tubulin nucleotide-binding domain-like"/>
    <property type="match status" value="1"/>
</dbReference>
<comment type="function">
    <text evidence="7">Tubulin is the major constituent of microtubules, a cylinder consisting of laterally associated linear protofilaments composed of alpha- and beta-tubulin heterodimers. Microtubules grow by the addition of GTP-tubulin dimers to the microtubule end, where a stabilizing cap forms. Below the cap, tubulin dimers are in GDP-bound state, owing to GTPase activity of alpha-tubulin.</text>
</comment>
<keyword evidence="3 7" id="KW-0547">Nucleotide-binding</keyword>
<dbReference type="Pfam" id="PF00091">
    <property type="entry name" value="Tubulin"/>
    <property type="match status" value="1"/>
</dbReference>
<dbReference type="InterPro" id="IPR008280">
    <property type="entry name" value="Tub_FtsZ_C"/>
</dbReference>
<comment type="similarity">
    <text evidence="1 7">Belongs to the tubulin family.</text>
</comment>
<dbReference type="PROSITE" id="PS00227">
    <property type="entry name" value="TUBULIN"/>
    <property type="match status" value="1"/>
</dbReference>
<evidence type="ECO:0000256" key="3">
    <source>
        <dbReference type="ARBA" id="ARBA00022741"/>
    </source>
</evidence>
<name>A0ABQ9GN98_9NEOP</name>
<dbReference type="InterPro" id="IPR023123">
    <property type="entry name" value="Tubulin_C"/>
</dbReference>
<dbReference type="InterPro" id="IPR018316">
    <property type="entry name" value="Tubulin/FtsZ_2-layer-sand-dom"/>
</dbReference>
<dbReference type="Gene3D" id="3.30.1330.20">
    <property type="entry name" value="Tubulin/FtsZ, C-terminal domain"/>
    <property type="match status" value="1"/>
</dbReference>
<evidence type="ECO:0000256" key="5">
    <source>
        <dbReference type="ARBA" id="ARBA00023134"/>
    </source>
</evidence>
<dbReference type="PANTHER" id="PTHR11588">
    <property type="entry name" value="TUBULIN"/>
    <property type="match status" value="1"/>
</dbReference>
<evidence type="ECO:0000256" key="7">
    <source>
        <dbReference type="RuleBase" id="RU000352"/>
    </source>
</evidence>
<protein>
    <recommendedName>
        <fullName evidence="7">Tubulin alpha chain</fullName>
    </recommendedName>
</protein>
<feature type="domain" description="Tubulin/FtsZ GTPase" evidence="8">
    <location>
        <begin position="80"/>
        <end position="277"/>
    </location>
</feature>
<dbReference type="InterPro" id="IPR002452">
    <property type="entry name" value="Alpha_tubulin"/>
</dbReference>
<dbReference type="InterPro" id="IPR000217">
    <property type="entry name" value="Tubulin"/>
</dbReference>
<reference evidence="10 11" key="1">
    <citation type="submission" date="2023-02" db="EMBL/GenBank/DDBJ databases">
        <title>LHISI_Scaffold_Assembly.</title>
        <authorList>
            <person name="Stuart O.P."/>
            <person name="Cleave R."/>
            <person name="Magrath M.J.L."/>
            <person name="Mikheyev A.S."/>
        </authorList>
    </citation>
    <scope>NUCLEOTIDE SEQUENCE [LARGE SCALE GENOMIC DNA]</scope>
    <source>
        <strain evidence="10">Daus_M_001</strain>
        <tissue evidence="10">Leg muscle</tissue>
    </source>
</reference>
<accession>A0ABQ9GN98</accession>
<feature type="domain" description="Tubulin/FtsZ 2-layer sandwich" evidence="9">
    <location>
        <begin position="279"/>
        <end position="424"/>
    </location>
</feature>
<comment type="caution">
    <text evidence="10">The sequence shown here is derived from an EMBL/GenBank/DDBJ whole genome shotgun (WGS) entry which is preliminary data.</text>
</comment>
<dbReference type="Proteomes" id="UP001159363">
    <property type="component" value="Chromosome 9"/>
</dbReference>
<dbReference type="Pfam" id="PF03953">
    <property type="entry name" value="Tubulin_C"/>
    <property type="match status" value="1"/>
</dbReference>
<evidence type="ECO:0000259" key="8">
    <source>
        <dbReference type="SMART" id="SM00864"/>
    </source>
</evidence>
<dbReference type="InterPro" id="IPR003008">
    <property type="entry name" value="Tubulin_FtsZ_GTPase"/>
</dbReference>
<sequence length="486" mass="53863">MIESRVWPGVRAPRGGEGDKACVELAAWLCVQRECISMHVGQAGVQMGNACWELYCLEHGIDNDGTLPNDKKACVSESCLGTFFSESSGGKMTPRTIMVDLEPTVIDEVRAGIYKKLYHPENLISGREDAANNFARGYFSVGIDVIASVMDRVRKLADNCDGLQGFFVFHSFGGGTGSGFTALLMERLHDAFDRKSRLEFAVYPAPQVSTAVVEPYNAVFNAHKTIPNSDCAFVVDNEAIYDICVRRLAIDRPSYANLNRLIAQVVSSATASLRFDGSLNVDFTEFQTNLVPFPRIHFPMASYSPIASEGAAYHDAMSVAEITAECFQPSNQMVKCDPRRGKYMACCMLYRGDVVPKDVNVAIAHMKAKGEIQFVDWCPTGFKVGINYQPPKVVPAGDLAKVSRAVCMLSNTTAIAEAWRRLNHKYNLMYAKRAFVHWFNAEGMELDEFAEARDDMAALEMDYNEVAQDTLDSYDEPASTTDEQEY</sequence>
<dbReference type="SUPFAM" id="SSF55307">
    <property type="entry name" value="Tubulin C-terminal domain-like"/>
    <property type="match status" value="1"/>
</dbReference>
<dbReference type="PRINTS" id="PR01161">
    <property type="entry name" value="TUBULIN"/>
</dbReference>
<evidence type="ECO:0000256" key="6">
    <source>
        <dbReference type="ARBA" id="ARBA00049117"/>
    </source>
</evidence>
<dbReference type="Gene3D" id="3.40.50.1440">
    <property type="entry name" value="Tubulin/FtsZ, GTPase domain"/>
    <property type="match status" value="1"/>
</dbReference>
<dbReference type="Gene3D" id="1.10.287.600">
    <property type="entry name" value="Helix hairpin bin"/>
    <property type="match status" value="1"/>
</dbReference>